<dbReference type="EMBL" id="FNNG01000005">
    <property type="protein sequence ID" value="SDW93806.1"/>
    <property type="molecule type" value="Genomic_DNA"/>
</dbReference>
<dbReference type="InterPro" id="IPR013656">
    <property type="entry name" value="PAS_4"/>
</dbReference>
<sequence>MLLLNKGPIVKGGNMLIGGEQNSLVEKLKEYNVLNYQVLESMADLVRVVDINGTIIYVNKAMKKALGNDLVGKKCYQSIGRDEPCSFCISKKSIITKETVQKEEIINGKYFSVKSSPVFDCDGNVIAAVEVLRDVTRERKLELELIEKNKKMVKDLRFAKRLQKRILPRKGVYDKLRIDHLYKPSEMLSGDMFDIYHIDDDNIGMYICDVVGNGITASMMTMFVRQTMRAIKDYVLSPALALTELHKDFSTLGLEVDKYFTIFYAVFNTRNNRFIYANAGHNCIPIRYNSNNIELLTTKGFPISLIFDKIYYEENETILSKGDKVLFYTDGITEVKNFEGEEFGVDRIVDIIRSNEENVLNRVVERVEEFRWGEQEDDFAMVLMEVLE</sequence>
<dbReference type="Gene3D" id="3.30.450.20">
    <property type="entry name" value="PAS domain"/>
    <property type="match status" value="1"/>
</dbReference>
<dbReference type="PANTHER" id="PTHR43156">
    <property type="entry name" value="STAGE II SPORULATION PROTEIN E-RELATED"/>
    <property type="match status" value="1"/>
</dbReference>
<dbReference type="GO" id="GO:0016791">
    <property type="term" value="F:phosphatase activity"/>
    <property type="evidence" value="ECO:0007669"/>
    <property type="project" value="TreeGrafter"/>
</dbReference>
<organism evidence="4 5">
    <name type="scientific">Tepidimicrobium xylanilyticum</name>
    <dbReference type="NCBI Taxonomy" id="1123352"/>
    <lineage>
        <taxon>Bacteria</taxon>
        <taxon>Bacillati</taxon>
        <taxon>Bacillota</taxon>
        <taxon>Tissierellia</taxon>
        <taxon>Tissierellales</taxon>
        <taxon>Tepidimicrobiaceae</taxon>
        <taxon>Tepidimicrobium</taxon>
    </lineage>
</organism>
<dbReference type="InterPro" id="IPR036457">
    <property type="entry name" value="PPM-type-like_dom_sf"/>
</dbReference>
<dbReference type="RefSeq" id="WP_317922337.1">
    <property type="nucleotide sequence ID" value="NZ_BSYN01000007.1"/>
</dbReference>
<evidence type="ECO:0000259" key="3">
    <source>
        <dbReference type="PROSITE" id="PS50113"/>
    </source>
</evidence>
<dbReference type="Pfam" id="PF08448">
    <property type="entry name" value="PAS_4"/>
    <property type="match status" value="1"/>
</dbReference>
<feature type="domain" description="PAC" evidence="3">
    <location>
        <begin position="96"/>
        <end position="147"/>
    </location>
</feature>
<dbReference type="CDD" id="cd00130">
    <property type="entry name" value="PAS"/>
    <property type="match status" value="1"/>
</dbReference>
<dbReference type="SUPFAM" id="SSF81606">
    <property type="entry name" value="PP2C-like"/>
    <property type="match status" value="1"/>
</dbReference>
<dbReference type="AlphaFoldDB" id="A0A1H2XM22"/>
<dbReference type="SUPFAM" id="SSF55785">
    <property type="entry name" value="PYP-like sensor domain (PAS domain)"/>
    <property type="match status" value="1"/>
</dbReference>
<dbReference type="Gene3D" id="3.60.40.10">
    <property type="entry name" value="PPM-type phosphatase domain"/>
    <property type="match status" value="1"/>
</dbReference>
<dbReference type="Pfam" id="PF07228">
    <property type="entry name" value="SpoIIE"/>
    <property type="match status" value="1"/>
</dbReference>
<proteinExistence type="predicted"/>
<dbReference type="InterPro" id="IPR052016">
    <property type="entry name" value="Bact_Sigma-Reg"/>
</dbReference>
<dbReference type="PROSITE" id="PS50112">
    <property type="entry name" value="PAS"/>
    <property type="match status" value="1"/>
</dbReference>
<feature type="domain" description="PAS" evidence="2">
    <location>
        <begin position="37"/>
        <end position="67"/>
    </location>
</feature>
<name>A0A1H2XM22_9FIRM</name>
<evidence type="ECO:0000256" key="1">
    <source>
        <dbReference type="ARBA" id="ARBA00022801"/>
    </source>
</evidence>
<dbReference type="InterPro" id="IPR000014">
    <property type="entry name" value="PAS"/>
</dbReference>
<dbReference type="InterPro" id="IPR035965">
    <property type="entry name" value="PAS-like_dom_sf"/>
</dbReference>
<evidence type="ECO:0000313" key="4">
    <source>
        <dbReference type="EMBL" id="SDW93806.1"/>
    </source>
</evidence>
<dbReference type="SMART" id="SM00331">
    <property type="entry name" value="PP2C_SIG"/>
    <property type="match status" value="1"/>
</dbReference>
<evidence type="ECO:0000259" key="2">
    <source>
        <dbReference type="PROSITE" id="PS50112"/>
    </source>
</evidence>
<dbReference type="PANTHER" id="PTHR43156:SF2">
    <property type="entry name" value="STAGE II SPORULATION PROTEIN E"/>
    <property type="match status" value="1"/>
</dbReference>
<dbReference type="Proteomes" id="UP000198828">
    <property type="component" value="Unassembled WGS sequence"/>
</dbReference>
<reference evidence="4 5" key="1">
    <citation type="submission" date="2016-10" db="EMBL/GenBank/DDBJ databases">
        <authorList>
            <person name="de Groot N.N."/>
        </authorList>
    </citation>
    <scope>NUCLEOTIDE SEQUENCE [LARGE SCALE GENOMIC DNA]</scope>
    <source>
        <strain evidence="4 5">DSM 23310</strain>
    </source>
</reference>
<keyword evidence="5" id="KW-1185">Reference proteome</keyword>
<dbReference type="PROSITE" id="PS50113">
    <property type="entry name" value="PAC"/>
    <property type="match status" value="1"/>
</dbReference>
<evidence type="ECO:0000313" key="5">
    <source>
        <dbReference type="Proteomes" id="UP000198828"/>
    </source>
</evidence>
<protein>
    <submittedName>
        <fullName evidence="4">PAS domain S-box-containing protein</fullName>
    </submittedName>
</protein>
<keyword evidence="1" id="KW-0378">Hydrolase</keyword>
<dbReference type="InterPro" id="IPR001932">
    <property type="entry name" value="PPM-type_phosphatase-like_dom"/>
</dbReference>
<gene>
    <name evidence="4" type="ORF">SAMN05660923_01480</name>
</gene>
<accession>A0A1H2XM22</accession>
<dbReference type="InterPro" id="IPR000700">
    <property type="entry name" value="PAS-assoc_C"/>
</dbReference>
<dbReference type="NCBIfam" id="TIGR00229">
    <property type="entry name" value="sensory_box"/>
    <property type="match status" value="1"/>
</dbReference>